<dbReference type="Proteomes" id="UP000092445">
    <property type="component" value="Unassembled WGS sequence"/>
</dbReference>
<feature type="region of interest" description="Disordered" evidence="1">
    <location>
        <begin position="39"/>
        <end position="69"/>
    </location>
</feature>
<feature type="compositionally biased region" description="Polar residues" evidence="1">
    <location>
        <begin position="42"/>
        <end position="55"/>
    </location>
</feature>
<organism evidence="2 3">
    <name type="scientific">Glossina pallidipes</name>
    <name type="common">Tsetse fly</name>
    <dbReference type="NCBI Taxonomy" id="7398"/>
    <lineage>
        <taxon>Eukaryota</taxon>
        <taxon>Metazoa</taxon>
        <taxon>Ecdysozoa</taxon>
        <taxon>Arthropoda</taxon>
        <taxon>Hexapoda</taxon>
        <taxon>Insecta</taxon>
        <taxon>Pterygota</taxon>
        <taxon>Neoptera</taxon>
        <taxon>Endopterygota</taxon>
        <taxon>Diptera</taxon>
        <taxon>Brachycera</taxon>
        <taxon>Muscomorpha</taxon>
        <taxon>Hippoboscoidea</taxon>
        <taxon>Glossinidae</taxon>
        <taxon>Glossina</taxon>
    </lineage>
</organism>
<dbReference type="AlphaFoldDB" id="A0A1B0AA23"/>
<sequence length="114" mass="12661">MESNQQAQGESRENQVQAIGKMASRHGFNPFLAFMAEELRGGNSSEPGRMNSNQHSPRKMKAKQPANTAIQQSEAHFAVFENQRTREWSLGYNVGIQGIKKGSLNGSKKIRDAN</sequence>
<accession>A0A1B0AA23</accession>
<evidence type="ECO:0000256" key="1">
    <source>
        <dbReference type="SAM" id="MobiDB-lite"/>
    </source>
</evidence>
<reference evidence="3" key="1">
    <citation type="submission" date="2014-03" db="EMBL/GenBank/DDBJ databases">
        <authorList>
            <person name="Aksoy S."/>
            <person name="Warren W."/>
            <person name="Wilson R.K."/>
        </authorList>
    </citation>
    <scope>NUCLEOTIDE SEQUENCE [LARGE SCALE GENOMIC DNA]</scope>
    <source>
        <strain evidence="3">IAEA</strain>
    </source>
</reference>
<reference evidence="2" key="2">
    <citation type="submission" date="2020-05" db="UniProtKB">
        <authorList>
            <consortium name="EnsemblMetazoa"/>
        </authorList>
    </citation>
    <scope>IDENTIFICATION</scope>
    <source>
        <strain evidence="2">IAEA</strain>
    </source>
</reference>
<name>A0A1B0AA23_GLOPL</name>
<evidence type="ECO:0000313" key="2">
    <source>
        <dbReference type="EnsemblMetazoa" id="GPAI039030-PA"/>
    </source>
</evidence>
<dbReference type="EnsemblMetazoa" id="GPAI039030-RA">
    <property type="protein sequence ID" value="GPAI039030-PA"/>
    <property type="gene ID" value="GPAI039030"/>
</dbReference>
<keyword evidence="3" id="KW-1185">Reference proteome</keyword>
<dbReference type="VEuPathDB" id="VectorBase:GPAI039030"/>
<proteinExistence type="predicted"/>
<protein>
    <submittedName>
        <fullName evidence="2">Uncharacterized protein</fullName>
    </submittedName>
</protein>
<evidence type="ECO:0000313" key="3">
    <source>
        <dbReference type="Proteomes" id="UP000092445"/>
    </source>
</evidence>